<proteinExistence type="predicted"/>
<evidence type="ECO:0000313" key="2">
    <source>
        <dbReference type="EMBL" id="RZB57679.1"/>
    </source>
</evidence>
<organism evidence="2 3">
    <name type="scientific">Glycine soja</name>
    <name type="common">Wild soybean</name>
    <dbReference type="NCBI Taxonomy" id="3848"/>
    <lineage>
        <taxon>Eukaryota</taxon>
        <taxon>Viridiplantae</taxon>
        <taxon>Streptophyta</taxon>
        <taxon>Embryophyta</taxon>
        <taxon>Tracheophyta</taxon>
        <taxon>Spermatophyta</taxon>
        <taxon>Magnoliopsida</taxon>
        <taxon>eudicotyledons</taxon>
        <taxon>Gunneridae</taxon>
        <taxon>Pentapetalae</taxon>
        <taxon>rosids</taxon>
        <taxon>fabids</taxon>
        <taxon>Fabales</taxon>
        <taxon>Fabaceae</taxon>
        <taxon>Papilionoideae</taxon>
        <taxon>50 kb inversion clade</taxon>
        <taxon>NPAAA clade</taxon>
        <taxon>indigoferoid/millettioid clade</taxon>
        <taxon>Phaseoleae</taxon>
        <taxon>Glycine</taxon>
        <taxon>Glycine subgen. Soja</taxon>
    </lineage>
</organism>
<feature type="chain" id="PRO_5019104341" evidence="1">
    <location>
        <begin position="21"/>
        <end position="119"/>
    </location>
</feature>
<protein>
    <submittedName>
        <fullName evidence="2">Uncharacterized protein</fullName>
    </submittedName>
</protein>
<sequence length="119" mass="12970">MAASLLLLLLCVEMVQSTFASSSSSLCLPEPPLFRYNLQSKCPILIPSNPFLQSLCDTSYGLVDVFPIKDRESALRETSFEALNFMLLISFSLHSSSPSLKLLSMASYGGELLLDSSSP</sequence>
<feature type="signal peptide" evidence="1">
    <location>
        <begin position="1"/>
        <end position="20"/>
    </location>
</feature>
<accession>A0A445G8Z6</accession>
<gene>
    <name evidence="2" type="ORF">D0Y65_046375</name>
</gene>
<reference evidence="2 3" key="1">
    <citation type="submission" date="2018-09" db="EMBL/GenBank/DDBJ databases">
        <title>A high-quality reference genome of wild soybean provides a powerful tool to mine soybean genomes.</title>
        <authorList>
            <person name="Xie M."/>
            <person name="Chung C.Y.L."/>
            <person name="Li M.-W."/>
            <person name="Wong F.-L."/>
            <person name="Chan T.-F."/>
            <person name="Lam H.-M."/>
        </authorList>
    </citation>
    <scope>NUCLEOTIDE SEQUENCE [LARGE SCALE GENOMIC DNA]</scope>
    <source>
        <strain evidence="3">cv. W05</strain>
        <tissue evidence="2">Hypocotyl of etiolated seedlings</tissue>
    </source>
</reference>
<keyword evidence="3" id="KW-1185">Reference proteome</keyword>
<dbReference type="EMBL" id="QZWG01000017">
    <property type="protein sequence ID" value="RZB57679.1"/>
    <property type="molecule type" value="Genomic_DNA"/>
</dbReference>
<dbReference type="AlphaFoldDB" id="A0A445G8Z6"/>
<evidence type="ECO:0000313" key="3">
    <source>
        <dbReference type="Proteomes" id="UP000289340"/>
    </source>
</evidence>
<comment type="caution">
    <text evidence="2">The sequence shown here is derived from an EMBL/GenBank/DDBJ whole genome shotgun (WGS) entry which is preliminary data.</text>
</comment>
<evidence type="ECO:0000256" key="1">
    <source>
        <dbReference type="SAM" id="SignalP"/>
    </source>
</evidence>
<dbReference type="Proteomes" id="UP000289340">
    <property type="component" value="Chromosome 17"/>
</dbReference>
<keyword evidence="1" id="KW-0732">Signal</keyword>
<name>A0A445G8Z6_GLYSO</name>